<keyword evidence="2" id="KW-1185">Reference proteome</keyword>
<proteinExistence type="predicted"/>
<reference evidence="1 2" key="1">
    <citation type="submission" date="2024-11" db="EMBL/GenBank/DDBJ databases">
        <title>A near-complete genome assembly of Cinchona calisaya.</title>
        <authorList>
            <person name="Lian D.C."/>
            <person name="Zhao X.W."/>
            <person name="Wei L."/>
        </authorList>
    </citation>
    <scope>NUCLEOTIDE SEQUENCE [LARGE SCALE GENOMIC DNA]</scope>
    <source>
        <tissue evidence="1">Nenye</tissue>
    </source>
</reference>
<dbReference type="EMBL" id="JBJUIK010000010">
    <property type="protein sequence ID" value="KAL3516291.1"/>
    <property type="molecule type" value="Genomic_DNA"/>
</dbReference>
<protein>
    <submittedName>
        <fullName evidence="1">Uncharacterized protein</fullName>
    </submittedName>
</protein>
<name>A0ABD2Z9Y7_9GENT</name>
<evidence type="ECO:0000313" key="2">
    <source>
        <dbReference type="Proteomes" id="UP001630127"/>
    </source>
</evidence>
<gene>
    <name evidence="1" type="ORF">ACH5RR_023193</name>
</gene>
<dbReference type="Proteomes" id="UP001630127">
    <property type="component" value="Unassembled WGS sequence"/>
</dbReference>
<sequence length="141" mass="15500">MAPIRVPRIMAIAWSLEFDGIKLNVGGSSMCNLGNIRGDGIACNNSENVVFGFAKFFRHCISLQAEHMPYFMIDGLQDLMSEGHFEVQHVCREAYSVADRLSKEGISNREVLFHSSNVPSFITGCIFLDALGTPAVRIGST</sequence>
<dbReference type="AlphaFoldDB" id="A0ABD2Z9Y7"/>
<accession>A0ABD2Z9Y7</accession>
<evidence type="ECO:0000313" key="1">
    <source>
        <dbReference type="EMBL" id="KAL3516291.1"/>
    </source>
</evidence>
<organism evidence="1 2">
    <name type="scientific">Cinchona calisaya</name>
    <dbReference type="NCBI Taxonomy" id="153742"/>
    <lineage>
        <taxon>Eukaryota</taxon>
        <taxon>Viridiplantae</taxon>
        <taxon>Streptophyta</taxon>
        <taxon>Embryophyta</taxon>
        <taxon>Tracheophyta</taxon>
        <taxon>Spermatophyta</taxon>
        <taxon>Magnoliopsida</taxon>
        <taxon>eudicotyledons</taxon>
        <taxon>Gunneridae</taxon>
        <taxon>Pentapetalae</taxon>
        <taxon>asterids</taxon>
        <taxon>lamiids</taxon>
        <taxon>Gentianales</taxon>
        <taxon>Rubiaceae</taxon>
        <taxon>Cinchonoideae</taxon>
        <taxon>Cinchoneae</taxon>
        <taxon>Cinchona</taxon>
    </lineage>
</organism>
<comment type="caution">
    <text evidence="1">The sequence shown here is derived from an EMBL/GenBank/DDBJ whole genome shotgun (WGS) entry which is preliminary data.</text>
</comment>